<evidence type="ECO:0000256" key="2">
    <source>
        <dbReference type="SAM" id="Phobius"/>
    </source>
</evidence>
<dbReference type="Proteomes" id="UP001291653">
    <property type="component" value="Unassembled WGS sequence"/>
</dbReference>
<keyword evidence="4" id="KW-1185">Reference proteome</keyword>
<dbReference type="EMBL" id="BSBI01000008">
    <property type="protein sequence ID" value="GLF96695.1"/>
    <property type="molecule type" value="Genomic_DNA"/>
</dbReference>
<name>A0ABQ5P2J3_9ACTN</name>
<feature type="region of interest" description="Disordered" evidence="1">
    <location>
        <begin position="321"/>
        <end position="346"/>
    </location>
</feature>
<dbReference type="InterPro" id="IPR047789">
    <property type="entry name" value="CU044_5270-like"/>
</dbReference>
<keyword evidence="2" id="KW-0472">Membrane</keyword>
<gene>
    <name evidence="3" type="ORF">SYYSPA8_20380</name>
</gene>
<dbReference type="RefSeq" id="WP_323448715.1">
    <property type="nucleotide sequence ID" value="NZ_BSBI01000008.1"/>
</dbReference>
<feature type="transmembrane region" description="Helical" evidence="2">
    <location>
        <begin position="65"/>
        <end position="85"/>
    </location>
</feature>
<keyword evidence="2" id="KW-1133">Transmembrane helix</keyword>
<evidence type="ECO:0000313" key="3">
    <source>
        <dbReference type="EMBL" id="GLF96695.1"/>
    </source>
</evidence>
<comment type="caution">
    <text evidence="3">The sequence shown here is derived from an EMBL/GenBank/DDBJ whole genome shotgun (WGS) entry which is preliminary data.</text>
</comment>
<evidence type="ECO:0000256" key="1">
    <source>
        <dbReference type="SAM" id="MobiDB-lite"/>
    </source>
</evidence>
<protein>
    <submittedName>
        <fullName evidence="3">CU044_5270 family protein</fullName>
    </submittedName>
</protein>
<reference evidence="3 4" key="1">
    <citation type="submission" date="2022-10" db="EMBL/GenBank/DDBJ databases">
        <title>Draft genome sequence of Streptomyces sp. YSPA8.</title>
        <authorList>
            <person name="Moriuchi R."/>
            <person name="Dohra H."/>
            <person name="Yamamura H."/>
            <person name="Kodani S."/>
        </authorList>
    </citation>
    <scope>NUCLEOTIDE SEQUENCE [LARGE SCALE GENOMIC DNA]</scope>
    <source>
        <strain evidence="3 4">YSPA8</strain>
    </source>
</reference>
<organism evidence="3 4">
    <name type="scientific">Streptomyces yaizuensis</name>
    <dbReference type="NCBI Taxonomy" id="2989713"/>
    <lineage>
        <taxon>Bacteria</taxon>
        <taxon>Bacillati</taxon>
        <taxon>Actinomycetota</taxon>
        <taxon>Actinomycetes</taxon>
        <taxon>Kitasatosporales</taxon>
        <taxon>Streptomycetaceae</taxon>
        <taxon>Streptomyces</taxon>
    </lineage>
</organism>
<accession>A0ABQ5P2J3</accession>
<sequence>MNRTPWRRHEEPLDPAELARLLPAPGDPDLPDDRRRILEEHLMREIDPAATTAPVSPVRRLRRRLLIAVPVTACALAGVLLTGVLNGSDGGGRQEEISMAPGTAEQVAATMDRISDVAARKKIPVPRDDQYVYIKSTVAYAEGSSDENGDPKARVARPHTREDWFSPDGKQAWYIEQGVNAPKGETLSDAKFRPGLNSPSYNYLKTLPTDPKALLKKIYDERQGGNSDDEQAFVTIGDLLRKQLVSPELSAALYRAAAMIPGVGLVEKARDAEGREGLAVAMTSDNGLERTEWIFDRKTYEPLGERTVLLEDRFGLKAGTVTGQSSRGKAVVVDELRERPGDDDRK</sequence>
<evidence type="ECO:0000313" key="4">
    <source>
        <dbReference type="Proteomes" id="UP001291653"/>
    </source>
</evidence>
<dbReference type="NCBIfam" id="NF038083">
    <property type="entry name" value="CU044_5270_fam"/>
    <property type="match status" value="1"/>
</dbReference>
<keyword evidence="2" id="KW-0812">Transmembrane</keyword>
<feature type="compositionally biased region" description="Basic and acidic residues" evidence="1">
    <location>
        <begin position="332"/>
        <end position="346"/>
    </location>
</feature>
<proteinExistence type="predicted"/>